<accession>A0A0A9PYV3</accession>
<dbReference type="EMBL" id="GBRH01274766">
    <property type="protein sequence ID" value="JAD23129.1"/>
    <property type="molecule type" value="Transcribed_RNA"/>
</dbReference>
<name>A0A0A9PYV3_ARUDO</name>
<dbReference type="AlphaFoldDB" id="A0A0A9PYV3"/>
<protein>
    <submittedName>
        <fullName evidence="1">Uncharacterized protein</fullName>
    </submittedName>
</protein>
<reference evidence="1" key="2">
    <citation type="journal article" date="2015" name="Data Brief">
        <title>Shoot transcriptome of the giant reed, Arundo donax.</title>
        <authorList>
            <person name="Barrero R.A."/>
            <person name="Guerrero F.D."/>
            <person name="Moolhuijzen P."/>
            <person name="Goolsby J.A."/>
            <person name="Tidwell J."/>
            <person name="Bellgard S.E."/>
            <person name="Bellgard M.I."/>
        </authorList>
    </citation>
    <scope>NUCLEOTIDE SEQUENCE</scope>
    <source>
        <tissue evidence="1">Shoot tissue taken approximately 20 cm above the soil surface</tissue>
    </source>
</reference>
<evidence type="ECO:0000313" key="1">
    <source>
        <dbReference type="EMBL" id="JAD23129.1"/>
    </source>
</evidence>
<proteinExistence type="predicted"/>
<organism evidence="1">
    <name type="scientific">Arundo donax</name>
    <name type="common">Giant reed</name>
    <name type="synonym">Donax arundinaceus</name>
    <dbReference type="NCBI Taxonomy" id="35708"/>
    <lineage>
        <taxon>Eukaryota</taxon>
        <taxon>Viridiplantae</taxon>
        <taxon>Streptophyta</taxon>
        <taxon>Embryophyta</taxon>
        <taxon>Tracheophyta</taxon>
        <taxon>Spermatophyta</taxon>
        <taxon>Magnoliopsida</taxon>
        <taxon>Liliopsida</taxon>
        <taxon>Poales</taxon>
        <taxon>Poaceae</taxon>
        <taxon>PACMAD clade</taxon>
        <taxon>Arundinoideae</taxon>
        <taxon>Arundineae</taxon>
        <taxon>Arundo</taxon>
    </lineage>
</organism>
<sequence>MLVFQKKIYSNYINLQIKGSSFIFSSQKINKVDCCVLLLIL</sequence>
<reference evidence="1" key="1">
    <citation type="submission" date="2014-09" db="EMBL/GenBank/DDBJ databases">
        <authorList>
            <person name="Magalhaes I.L.F."/>
            <person name="Oliveira U."/>
            <person name="Santos F.R."/>
            <person name="Vidigal T.H.D.A."/>
            <person name="Brescovit A.D."/>
            <person name="Santos A.J."/>
        </authorList>
    </citation>
    <scope>NUCLEOTIDE SEQUENCE</scope>
    <source>
        <tissue evidence="1">Shoot tissue taken approximately 20 cm above the soil surface</tissue>
    </source>
</reference>